<accession>A0AAD3S8A1</accession>
<sequence>MVSLADHIRAPHIDAKDGGKKRGVDLGLMSCCGDSCTWCRCISSSLEQIGFLLHLAVEGAGDDAGLSLFVVPIENHVQTSCCSNGSELLCCCPCVLVLCFGFVHPEMCLFLKLMFCFGAGHRMLLRPEMLWGSYYWRQRHDAKAEKGMNLLGYGNLMAVTDQAAALLLTGRYKCSRPVLKAGC</sequence>
<proteinExistence type="predicted"/>
<dbReference type="AlphaFoldDB" id="A0AAD3S8A1"/>
<evidence type="ECO:0000313" key="2">
    <source>
        <dbReference type="Proteomes" id="UP001279734"/>
    </source>
</evidence>
<organism evidence="1 2">
    <name type="scientific">Nepenthes gracilis</name>
    <name type="common">Slender pitcher plant</name>
    <dbReference type="NCBI Taxonomy" id="150966"/>
    <lineage>
        <taxon>Eukaryota</taxon>
        <taxon>Viridiplantae</taxon>
        <taxon>Streptophyta</taxon>
        <taxon>Embryophyta</taxon>
        <taxon>Tracheophyta</taxon>
        <taxon>Spermatophyta</taxon>
        <taxon>Magnoliopsida</taxon>
        <taxon>eudicotyledons</taxon>
        <taxon>Gunneridae</taxon>
        <taxon>Pentapetalae</taxon>
        <taxon>Caryophyllales</taxon>
        <taxon>Nepenthaceae</taxon>
        <taxon>Nepenthes</taxon>
    </lineage>
</organism>
<protein>
    <submittedName>
        <fullName evidence="1">Uncharacterized protein</fullName>
    </submittedName>
</protein>
<gene>
    <name evidence="1" type="ORF">Nepgr_008090</name>
</gene>
<reference evidence="1" key="1">
    <citation type="submission" date="2023-05" db="EMBL/GenBank/DDBJ databases">
        <title>Nepenthes gracilis genome sequencing.</title>
        <authorList>
            <person name="Fukushima K."/>
        </authorList>
    </citation>
    <scope>NUCLEOTIDE SEQUENCE</scope>
    <source>
        <strain evidence="1">SING2019-196</strain>
    </source>
</reference>
<dbReference type="Proteomes" id="UP001279734">
    <property type="component" value="Unassembled WGS sequence"/>
</dbReference>
<keyword evidence="2" id="KW-1185">Reference proteome</keyword>
<comment type="caution">
    <text evidence="1">The sequence shown here is derived from an EMBL/GenBank/DDBJ whole genome shotgun (WGS) entry which is preliminary data.</text>
</comment>
<name>A0AAD3S8A1_NEPGR</name>
<evidence type="ECO:0000313" key="1">
    <source>
        <dbReference type="EMBL" id="GMH06250.1"/>
    </source>
</evidence>
<dbReference type="EMBL" id="BSYO01000006">
    <property type="protein sequence ID" value="GMH06250.1"/>
    <property type="molecule type" value="Genomic_DNA"/>
</dbReference>